<dbReference type="Pfam" id="PF08711">
    <property type="entry name" value="Med26"/>
    <property type="match status" value="1"/>
</dbReference>
<dbReference type="InterPro" id="IPR008271">
    <property type="entry name" value="Ser/Thr_kinase_AS"/>
</dbReference>
<dbReference type="GO" id="GO:0005634">
    <property type="term" value="C:nucleus"/>
    <property type="evidence" value="ECO:0007669"/>
    <property type="project" value="UniProtKB-SubCell"/>
</dbReference>
<dbReference type="AlphaFoldDB" id="A0A7J6LEU2"/>
<name>A0A7J6LEU2_PEROL</name>
<dbReference type="SUPFAM" id="SSF47676">
    <property type="entry name" value="Conserved domain common to transcription factors TFIIS, elongin A, CRSP70"/>
    <property type="match status" value="1"/>
</dbReference>
<feature type="domain" description="TFIIS N-terminal" evidence="14">
    <location>
        <begin position="148"/>
        <end position="223"/>
    </location>
</feature>
<evidence type="ECO:0000256" key="11">
    <source>
        <dbReference type="PROSITE-ProRule" id="PRU00649"/>
    </source>
</evidence>
<dbReference type="EC" id="2.7.11.1" evidence="2"/>
<evidence type="ECO:0000256" key="10">
    <source>
        <dbReference type="ARBA" id="ARBA00048679"/>
    </source>
</evidence>
<keyword evidence="3" id="KW-0723">Serine/threonine-protein kinase</keyword>
<evidence type="ECO:0000256" key="5">
    <source>
        <dbReference type="ARBA" id="ARBA00022741"/>
    </source>
</evidence>
<keyword evidence="7" id="KW-0067">ATP-binding</keyword>
<feature type="compositionally biased region" description="Acidic residues" evidence="12">
    <location>
        <begin position="37"/>
        <end position="49"/>
    </location>
</feature>
<feature type="region of interest" description="Disordered" evidence="12">
    <location>
        <begin position="320"/>
        <end position="349"/>
    </location>
</feature>
<evidence type="ECO:0000256" key="3">
    <source>
        <dbReference type="ARBA" id="ARBA00022527"/>
    </source>
</evidence>
<evidence type="ECO:0000259" key="13">
    <source>
        <dbReference type="PROSITE" id="PS50011"/>
    </source>
</evidence>
<dbReference type="InterPro" id="IPR035441">
    <property type="entry name" value="TFIIS/LEDGF_dom_sf"/>
</dbReference>
<dbReference type="SUPFAM" id="SSF56112">
    <property type="entry name" value="Protein kinase-like (PK-like)"/>
    <property type="match status" value="1"/>
</dbReference>
<dbReference type="GO" id="GO:0005524">
    <property type="term" value="F:ATP binding"/>
    <property type="evidence" value="ECO:0007669"/>
    <property type="project" value="UniProtKB-KW"/>
</dbReference>
<evidence type="ECO:0000256" key="1">
    <source>
        <dbReference type="ARBA" id="ARBA00004123"/>
    </source>
</evidence>
<evidence type="ECO:0000313" key="15">
    <source>
        <dbReference type="EMBL" id="KAF4657755.1"/>
    </source>
</evidence>
<comment type="catalytic activity">
    <reaction evidence="10">
        <text>L-seryl-[protein] + ATP = O-phospho-L-seryl-[protein] + ADP + H(+)</text>
        <dbReference type="Rhea" id="RHEA:17989"/>
        <dbReference type="Rhea" id="RHEA-COMP:9863"/>
        <dbReference type="Rhea" id="RHEA-COMP:11604"/>
        <dbReference type="ChEBI" id="CHEBI:15378"/>
        <dbReference type="ChEBI" id="CHEBI:29999"/>
        <dbReference type="ChEBI" id="CHEBI:30616"/>
        <dbReference type="ChEBI" id="CHEBI:83421"/>
        <dbReference type="ChEBI" id="CHEBI:456216"/>
        <dbReference type="EC" id="2.7.11.1"/>
    </reaction>
</comment>
<dbReference type="Gene3D" id="1.20.930.10">
    <property type="entry name" value="Conserved domain common to transcription factors TFIIS, elongin A, CRSP70"/>
    <property type="match status" value="1"/>
</dbReference>
<dbReference type="PROSITE" id="PS50011">
    <property type="entry name" value="PROTEIN_KINASE_DOM"/>
    <property type="match status" value="1"/>
</dbReference>
<accession>A0A7J6LEU2</accession>
<evidence type="ECO:0000259" key="14">
    <source>
        <dbReference type="PROSITE" id="PS51319"/>
    </source>
</evidence>
<organism evidence="15 16">
    <name type="scientific">Perkinsus olseni</name>
    <name type="common">Perkinsus atlanticus</name>
    <dbReference type="NCBI Taxonomy" id="32597"/>
    <lineage>
        <taxon>Eukaryota</taxon>
        <taxon>Sar</taxon>
        <taxon>Alveolata</taxon>
        <taxon>Perkinsozoa</taxon>
        <taxon>Perkinsea</taxon>
        <taxon>Perkinsida</taxon>
        <taxon>Perkinsidae</taxon>
        <taxon>Perkinsus</taxon>
    </lineage>
</organism>
<keyword evidence="6" id="KW-0418">Kinase</keyword>
<evidence type="ECO:0000256" key="7">
    <source>
        <dbReference type="ARBA" id="ARBA00022840"/>
    </source>
</evidence>
<sequence length="675" mass="74652">MSTAANDSEKIEASEFFEPDSSDSASSSSSSSSSDSESSDSESESDSDEQVPIQEMEVKELRRQRKTIKGLNELSDEKLSGVLVGCTVEDLLEIDKLNGEGCFESSEAWNGAWEKAVHTRFTEGMIRTIRKQMESTHGVFSQDASTAQLVANSARRLNRAHLPLDDVLRTLRGLEPVEVTMEDLKRTKIGKVVNTIMKTSMDPDIKALSKDLVSKWRKVAAEARHPDSGGAAETPSTDAGDTSTNTRMCEWRSVYQFYKDKLQASRDRARKARETGFDAEAVKRQKRTAVNSSAPPGTVVNGFRLPQSQHINRLKKDNIVSKTRAKKRAQAHSTGPVNKKRSKRSSFTEDGMMVELAPPATFSLEPSCYPLDILDVSTASSSSNSSAFAAAGRSQLVTSCPLIRRPAPPLPAGSMRLTASAHIHRKSDGLVSDFGELLVIDVQRRLLSREHFASSAGSLGPHGEAVVVKSSSTGSDDQILEEARVLLRLYHVNLVELRGVRHDAFGRVQALLHHIPLSRPLSFHLPLCPSPMDSRSRRRAASWAIQLLDAVEYLHWRLSPAVIHRDIKPENILVQQQQQQQHHHHHSSVEVIKLVDFGLALEISQDGYAKPKPQFRGGTVRYMAPENHDFDGKLSRACDVWSCALVSPPTVPCGFQHLSRGPQRTLWWLKALSNV</sequence>
<dbReference type="Gene3D" id="1.10.510.10">
    <property type="entry name" value="Transferase(Phosphotransferase) domain 1"/>
    <property type="match status" value="1"/>
</dbReference>
<dbReference type="SMART" id="SM00509">
    <property type="entry name" value="TFS2N"/>
    <property type="match status" value="1"/>
</dbReference>
<gene>
    <name evidence="15" type="ORF">FOL46_007278</name>
</gene>
<evidence type="ECO:0000313" key="16">
    <source>
        <dbReference type="Proteomes" id="UP000572268"/>
    </source>
</evidence>
<dbReference type="InterPro" id="IPR050660">
    <property type="entry name" value="NEK_Ser/Thr_kinase"/>
</dbReference>
<dbReference type="Proteomes" id="UP000572268">
    <property type="component" value="Unassembled WGS sequence"/>
</dbReference>
<evidence type="ECO:0000256" key="2">
    <source>
        <dbReference type="ARBA" id="ARBA00012513"/>
    </source>
</evidence>
<dbReference type="InterPro" id="IPR017923">
    <property type="entry name" value="TFIIS_N"/>
</dbReference>
<dbReference type="SMART" id="SM00220">
    <property type="entry name" value="S_TKc"/>
    <property type="match status" value="1"/>
</dbReference>
<feature type="region of interest" description="Disordered" evidence="12">
    <location>
        <begin position="221"/>
        <end position="244"/>
    </location>
</feature>
<dbReference type="CDD" id="cd00180">
    <property type="entry name" value="PKc"/>
    <property type="match status" value="1"/>
</dbReference>
<dbReference type="PANTHER" id="PTHR43671:SF98">
    <property type="entry name" value="SERINE_THREONINE-PROTEIN KINASE NEK11"/>
    <property type="match status" value="1"/>
</dbReference>
<dbReference type="PROSITE" id="PS00108">
    <property type="entry name" value="PROTEIN_KINASE_ST"/>
    <property type="match status" value="1"/>
</dbReference>
<evidence type="ECO:0000256" key="4">
    <source>
        <dbReference type="ARBA" id="ARBA00022679"/>
    </source>
</evidence>
<protein>
    <recommendedName>
        <fullName evidence="2">non-specific serine/threonine protein kinase</fullName>
        <ecNumber evidence="2">2.7.11.1</ecNumber>
    </recommendedName>
</protein>
<dbReference type="InterPro" id="IPR000719">
    <property type="entry name" value="Prot_kinase_dom"/>
</dbReference>
<dbReference type="InterPro" id="IPR003617">
    <property type="entry name" value="TFIIS/CRSP70_N_sub"/>
</dbReference>
<dbReference type="Pfam" id="PF00069">
    <property type="entry name" value="Pkinase"/>
    <property type="match status" value="1"/>
</dbReference>
<dbReference type="EMBL" id="JABANN010000505">
    <property type="protein sequence ID" value="KAF4657755.1"/>
    <property type="molecule type" value="Genomic_DNA"/>
</dbReference>
<keyword evidence="8 11" id="KW-0539">Nucleus</keyword>
<keyword evidence="4" id="KW-0808">Transferase</keyword>
<proteinExistence type="predicted"/>
<comment type="subcellular location">
    <subcellularLocation>
        <location evidence="1 11">Nucleus</location>
    </subcellularLocation>
</comment>
<evidence type="ECO:0000256" key="12">
    <source>
        <dbReference type="SAM" id="MobiDB-lite"/>
    </source>
</evidence>
<reference evidence="15 16" key="1">
    <citation type="submission" date="2020-04" db="EMBL/GenBank/DDBJ databases">
        <title>Perkinsus olseni comparative genomics.</title>
        <authorList>
            <person name="Bogema D.R."/>
        </authorList>
    </citation>
    <scope>NUCLEOTIDE SEQUENCE [LARGE SCALE GENOMIC DNA]</scope>
    <source>
        <strain evidence="15">ATCC PRA-31</strain>
    </source>
</reference>
<feature type="compositionally biased region" description="Low complexity" evidence="12">
    <location>
        <begin position="22"/>
        <end position="36"/>
    </location>
</feature>
<comment type="caution">
    <text evidence="15">The sequence shown here is derived from an EMBL/GenBank/DDBJ whole genome shotgun (WGS) entry which is preliminary data.</text>
</comment>
<dbReference type="PANTHER" id="PTHR43671">
    <property type="entry name" value="SERINE/THREONINE-PROTEIN KINASE NEK"/>
    <property type="match status" value="1"/>
</dbReference>
<evidence type="ECO:0000256" key="8">
    <source>
        <dbReference type="ARBA" id="ARBA00023242"/>
    </source>
</evidence>
<comment type="catalytic activity">
    <reaction evidence="9">
        <text>L-threonyl-[protein] + ATP = O-phospho-L-threonyl-[protein] + ADP + H(+)</text>
        <dbReference type="Rhea" id="RHEA:46608"/>
        <dbReference type="Rhea" id="RHEA-COMP:11060"/>
        <dbReference type="Rhea" id="RHEA-COMP:11605"/>
        <dbReference type="ChEBI" id="CHEBI:15378"/>
        <dbReference type="ChEBI" id="CHEBI:30013"/>
        <dbReference type="ChEBI" id="CHEBI:30616"/>
        <dbReference type="ChEBI" id="CHEBI:61977"/>
        <dbReference type="ChEBI" id="CHEBI:456216"/>
        <dbReference type="EC" id="2.7.11.1"/>
    </reaction>
</comment>
<keyword evidence="5" id="KW-0547">Nucleotide-binding</keyword>
<evidence type="ECO:0000256" key="9">
    <source>
        <dbReference type="ARBA" id="ARBA00047899"/>
    </source>
</evidence>
<feature type="domain" description="Protein kinase" evidence="13">
    <location>
        <begin position="441"/>
        <end position="675"/>
    </location>
</feature>
<feature type="region of interest" description="Disordered" evidence="12">
    <location>
        <begin position="1"/>
        <end position="54"/>
    </location>
</feature>
<dbReference type="PROSITE" id="PS51319">
    <property type="entry name" value="TFIIS_N"/>
    <property type="match status" value="1"/>
</dbReference>
<evidence type="ECO:0000256" key="6">
    <source>
        <dbReference type="ARBA" id="ARBA00022777"/>
    </source>
</evidence>
<feature type="compositionally biased region" description="Polar residues" evidence="12">
    <location>
        <begin position="234"/>
        <end position="244"/>
    </location>
</feature>
<dbReference type="GO" id="GO:0004674">
    <property type="term" value="F:protein serine/threonine kinase activity"/>
    <property type="evidence" value="ECO:0007669"/>
    <property type="project" value="UniProtKB-KW"/>
</dbReference>
<dbReference type="InterPro" id="IPR011009">
    <property type="entry name" value="Kinase-like_dom_sf"/>
</dbReference>